<dbReference type="GeneID" id="94288928"/>
<protein>
    <submittedName>
        <fullName evidence="1">Uncharacterized protein</fullName>
    </submittedName>
</protein>
<comment type="caution">
    <text evidence="1">The sequence shown here is derived from an EMBL/GenBank/DDBJ whole genome shotgun (WGS) entry which is preliminary data.</text>
</comment>
<evidence type="ECO:0000313" key="2">
    <source>
        <dbReference type="Proteomes" id="UP000674318"/>
    </source>
</evidence>
<dbReference type="KEGG" id="phet:94288928"/>
<dbReference type="OrthoDB" id="258639at2759"/>
<dbReference type="EMBL" id="JAFJZO010000030">
    <property type="protein sequence ID" value="KAG5498541.1"/>
    <property type="molecule type" value="Genomic_DNA"/>
</dbReference>
<accession>A0A836HSX8</accession>
<dbReference type="RefSeq" id="XP_067755295.1">
    <property type="nucleotide sequence ID" value="XM_067898851.1"/>
</dbReference>
<sequence length="156" mass="17223">MPCNATQSMALPGLLRRASCCMPSVLSGTRFFQGGLSRAPATALALPLSPPSTSSSLVRLTHTSSFWEGKRGYSQDRSTHDSNKEDISSTFFDVQDVDADRLTHFYWDSNDDADTPYDALSLGSFFGESEADEWPGDSLAFVDDRDHPLLDEEYLK</sequence>
<organism evidence="1 2">
    <name type="scientific">Porcisia hertigi</name>
    <dbReference type="NCBI Taxonomy" id="2761500"/>
    <lineage>
        <taxon>Eukaryota</taxon>
        <taxon>Discoba</taxon>
        <taxon>Euglenozoa</taxon>
        <taxon>Kinetoplastea</taxon>
        <taxon>Metakinetoplastina</taxon>
        <taxon>Trypanosomatida</taxon>
        <taxon>Trypanosomatidae</taxon>
        <taxon>Leishmaniinae</taxon>
        <taxon>Porcisia</taxon>
    </lineage>
</organism>
<dbReference type="Proteomes" id="UP000674318">
    <property type="component" value="Unassembled WGS sequence"/>
</dbReference>
<evidence type="ECO:0000313" key="1">
    <source>
        <dbReference type="EMBL" id="KAG5498541.1"/>
    </source>
</evidence>
<reference evidence="1 2" key="1">
    <citation type="submission" date="2021-02" db="EMBL/GenBank/DDBJ databases">
        <title>Porcisia hertigi Genome sequencing and assembly.</title>
        <authorList>
            <person name="Almutairi H."/>
            <person name="Gatherer D."/>
        </authorList>
    </citation>
    <scope>NUCLEOTIDE SEQUENCE [LARGE SCALE GENOMIC DNA]</scope>
    <source>
        <strain evidence="1 2">C119</strain>
    </source>
</reference>
<gene>
    <name evidence="1" type="ORF">JKF63_02827</name>
</gene>
<keyword evidence="2" id="KW-1185">Reference proteome</keyword>
<proteinExistence type="predicted"/>
<dbReference type="AlphaFoldDB" id="A0A836HSX8"/>
<name>A0A836HSX8_9TRYP</name>